<evidence type="ECO:0000256" key="6">
    <source>
        <dbReference type="ARBA" id="ARBA00022807"/>
    </source>
</evidence>
<dbReference type="Pfam" id="PF01470">
    <property type="entry name" value="Peptidase_C15"/>
    <property type="match status" value="1"/>
</dbReference>
<name>A0ABS4BCL6_9HYPH</name>
<evidence type="ECO:0000256" key="1">
    <source>
        <dbReference type="ARBA" id="ARBA00006641"/>
    </source>
</evidence>
<evidence type="ECO:0000256" key="8">
    <source>
        <dbReference type="ARBA" id="ARBA00031559"/>
    </source>
</evidence>
<evidence type="ECO:0000313" key="9">
    <source>
        <dbReference type="EMBL" id="MBP0614490.1"/>
    </source>
</evidence>
<dbReference type="PANTHER" id="PTHR23402:SF1">
    <property type="entry name" value="PYROGLUTAMYL-PEPTIDASE I"/>
    <property type="match status" value="1"/>
</dbReference>
<reference evidence="9 10" key="1">
    <citation type="submission" date="2021-04" db="EMBL/GenBank/DDBJ databases">
        <title>Whole genome sequence of Jiella sp. KSK16Y-1.</title>
        <authorList>
            <person name="Tuo L."/>
        </authorList>
    </citation>
    <scope>NUCLEOTIDE SEQUENCE [LARGE SCALE GENOMIC DNA]</scope>
    <source>
        <strain evidence="9 10">KSK16Y-1</strain>
    </source>
</reference>
<evidence type="ECO:0000256" key="7">
    <source>
        <dbReference type="ARBA" id="ARBA00030836"/>
    </source>
</evidence>
<sequence>MSFLVVGFSAFPGVARNPSQDLIETLAPQLAEAGGAAAVLPVAWEESWPQLKYTIETRRPHTVLMFGAHLRAERFRIELCARNRRELGRADAVGAFPAGPSIGDGPEILPCRLDWVAVAAALRGAGIDFEWSSNAGSYLCNDTLYRLALGANGLGVRQFGFFHLPSSDEAVGELVAHPPLPDVFMSMPMERMVAAGEALLQIAAPARTEA</sequence>
<comment type="similarity">
    <text evidence="1">Belongs to the peptidase C15 family.</text>
</comment>
<accession>A0ABS4BCL6</accession>
<evidence type="ECO:0000256" key="3">
    <source>
        <dbReference type="ARBA" id="ARBA00022490"/>
    </source>
</evidence>
<proteinExistence type="inferred from homology"/>
<evidence type="ECO:0000256" key="2">
    <source>
        <dbReference type="ARBA" id="ARBA00019191"/>
    </source>
</evidence>
<protein>
    <recommendedName>
        <fullName evidence="2">Pyrrolidone-carboxylate peptidase</fullName>
    </recommendedName>
    <alternativeName>
        <fullName evidence="7">5-oxoprolyl-peptidase</fullName>
    </alternativeName>
    <alternativeName>
        <fullName evidence="8">Pyroglutamyl-peptidase I</fullName>
    </alternativeName>
</protein>
<keyword evidence="6" id="KW-0788">Thiol protease</keyword>
<evidence type="ECO:0000313" key="10">
    <source>
        <dbReference type="Proteomes" id="UP000678276"/>
    </source>
</evidence>
<dbReference type="Proteomes" id="UP000678276">
    <property type="component" value="Unassembled WGS sequence"/>
</dbReference>
<keyword evidence="3" id="KW-0963">Cytoplasm</keyword>
<dbReference type="InterPro" id="IPR016125">
    <property type="entry name" value="Peptidase_C15-like"/>
</dbReference>
<dbReference type="SUPFAM" id="SSF53182">
    <property type="entry name" value="Pyrrolidone carboxyl peptidase (pyroglutamate aminopeptidase)"/>
    <property type="match status" value="1"/>
</dbReference>
<dbReference type="EMBL" id="JAGJCF010000001">
    <property type="protein sequence ID" value="MBP0614490.1"/>
    <property type="molecule type" value="Genomic_DNA"/>
</dbReference>
<dbReference type="PANTHER" id="PTHR23402">
    <property type="entry name" value="PROTEASE FAMILY C15 PYROGLUTAMYL-PEPTIDASE I-RELATED"/>
    <property type="match status" value="1"/>
</dbReference>
<evidence type="ECO:0000256" key="5">
    <source>
        <dbReference type="ARBA" id="ARBA00022801"/>
    </source>
</evidence>
<keyword evidence="10" id="KW-1185">Reference proteome</keyword>
<gene>
    <name evidence="9" type="ORF">J6595_02740</name>
</gene>
<organism evidence="9 10">
    <name type="scientific">Jiella mangrovi</name>
    <dbReference type="NCBI Taxonomy" id="2821407"/>
    <lineage>
        <taxon>Bacteria</taxon>
        <taxon>Pseudomonadati</taxon>
        <taxon>Pseudomonadota</taxon>
        <taxon>Alphaproteobacteria</taxon>
        <taxon>Hyphomicrobiales</taxon>
        <taxon>Aurantimonadaceae</taxon>
        <taxon>Jiella</taxon>
    </lineage>
</organism>
<keyword evidence="4" id="KW-0645">Protease</keyword>
<dbReference type="RefSeq" id="WP_209592885.1">
    <property type="nucleotide sequence ID" value="NZ_JAGJCF010000001.1"/>
</dbReference>
<dbReference type="Gene3D" id="3.40.630.20">
    <property type="entry name" value="Peptidase C15, pyroglutamyl peptidase I-like"/>
    <property type="match status" value="1"/>
</dbReference>
<dbReference type="InterPro" id="IPR000816">
    <property type="entry name" value="Peptidase_C15"/>
</dbReference>
<comment type="caution">
    <text evidence="9">The sequence shown here is derived from an EMBL/GenBank/DDBJ whole genome shotgun (WGS) entry which is preliminary data.</text>
</comment>
<dbReference type="InterPro" id="IPR036440">
    <property type="entry name" value="Peptidase_C15-like_sf"/>
</dbReference>
<dbReference type="PRINTS" id="PR00706">
    <property type="entry name" value="PYROGLUPTASE"/>
</dbReference>
<evidence type="ECO:0000256" key="4">
    <source>
        <dbReference type="ARBA" id="ARBA00022670"/>
    </source>
</evidence>
<keyword evidence="5" id="KW-0378">Hydrolase</keyword>